<dbReference type="Gene3D" id="3.40.50.300">
    <property type="entry name" value="P-loop containing nucleotide triphosphate hydrolases"/>
    <property type="match status" value="1"/>
</dbReference>
<dbReference type="Gene3D" id="3.30.230.10">
    <property type="match status" value="1"/>
</dbReference>
<dbReference type="InterPro" id="IPR014721">
    <property type="entry name" value="Ribsml_uS5_D2-typ_fold_subgr"/>
</dbReference>
<dbReference type="SUPFAM" id="SSF52540">
    <property type="entry name" value="P-loop containing nucleoside triphosphate hydrolases"/>
    <property type="match status" value="1"/>
</dbReference>
<dbReference type="PANTHER" id="PTHR32039:SF7">
    <property type="entry name" value="COMPETENCE PROTEIN COMM"/>
    <property type="match status" value="1"/>
</dbReference>
<dbReference type="InterPro" id="IPR000523">
    <property type="entry name" value="Mg_chelatse_chII-like_cat_dom"/>
</dbReference>
<gene>
    <name evidence="3" type="ORF">H8706_09220</name>
</gene>
<comment type="caution">
    <text evidence="3">The sequence shown here is derived from an EMBL/GenBank/DDBJ whole genome shotgun (WGS) entry which is preliminary data.</text>
</comment>
<protein>
    <submittedName>
        <fullName evidence="3">YifB family Mg chelatase-like AAA ATPase</fullName>
    </submittedName>
</protein>
<dbReference type="InterPro" id="IPR045006">
    <property type="entry name" value="CHLI-like"/>
</dbReference>
<dbReference type="InterPro" id="IPR025158">
    <property type="entry name" value="Mg_chelat-rel_C"/>
</dbReference>
<feature type="domain" description="AAA+ ATPase" evidence="2">
    <location>
        <begin position="213"/>
        <end position="396"/>
    </location>
</feature>
<evidence type="ECO:0000256" key="1">
    <source>
        <dbReference type="ARBA" id="ARBA00006354"/>
    </source>
</evidence>
<comment type="similarity">
    <text evidence="1">Belongs to the Mg-chelatase subunits D/I family. ComM subfamily.</text>
</comment>
<keyword evidence="4" id="KW-1185">Reference proteome</keyword>
<organism evidence="3 4">
    <name type="scientific">Qingrenia yutianensis</name>
    <dbReference type="NCBI Taxonomy" id="2763676"/>
    <lineage>
        <taxon>Bacteria</taxon>
        <taxon>Bacillati</taxon>
        <taxon>Bacillota</taxon>
        <taxon>Clostridia</taxon>
        <taxon>Eubacteriales</taxon>
        <taxon>Oscillospiraceae</taxon>
        <taxon>Qingrenia</taxon>
    </lineage>
</organism>
<dbReference type="InterPro" id="IPR020568">
    <property type="entry name" value="Ribosomal_Su5_D2-typ_SF"/>
</dbReference>
<accession>A0A926ITF1</accession>
<dbReference type="AlphaFoldDB" id="A0A926ITF1"/>
<dbReference type="EMBL" id="JACRTE010000013">
    <property type="protein sequence ID" value="MBC8597046.1"/>
    <property type="molecule type" value="Genomic_DNA"/>
</dbReference>
<sequence>MISKVNSCAISGIDGYIVTVEVDMSNGIPSMDIVGLPDTAVKESKERVKAAVKNCEFSYPQKKIIVNLAPAHTKKEGAYFDLPITAAILISSGQLTADDIDDYALIGELSLDGSLRSVNGVLPMALAAKEHGVNNIIVPSDNAFEAAVVDGLNVYGAKNLTEVARHLSGGEKLEKVTVNLDEFFNEQIDYIDDFADVKGQAAAKRALEVAAAGGHNLIMIGAPGSGKTMLAKRLVSILPSITFSEALEVTKIYSIAGKLPPNTPIMKSRPFRSPHHTISPQAITGGGAVPKPGEISLAHRGVLFLDEFPEFRKETIDSLRQPLEDGYFTVGRVAGSFTFPSETMLIASMNPCKCGYYGDTSRKCTCLPGQIQKYLSKISGPMLDRFDIHVEVPTVKYSELESSEKAESSAVIRERVNRARSIQLERYKNEKIFSNASLSAASLDVYCPLDENCKTLLRNVFEKLGLSARAHSRIIKVARTIADLDASENIKPNHIAEAIRYRSLDKKFWFNN</sequence>
<name>A0A926ITF1_9FIRM</name>
<dbReference type="InterPro" id="IPR003593">
    <property type="entry name" value="AAA+_ATPase"/>
</dbReference>
<dbReference type="PANTHER" id="PTHR32039">
    <property type="entry name" value="MAGNESIUM-CHELATASE SUBUNIT CHLI"/>
    <property type="match status" value="1"/>
</dbReference>
<dbReference type="SMART" id="SM00382">
    <property type="entry name" value="AAA"/>
    <property type="match status" value="1"/>
</dbReference>
<dbReference type="Pfam" id="PF13541">
    <property type="entry name" value="ChlI"/>
    <property type="match status" value="1"/>
</dbReference>
<dbReference type="SUPFAM" id="SSF54211">
    <property type="entry name" value="Ribosomal protein S5 domain 2-like"/>
    <property type="match status" value="1"/>
</dbReference>
<evidence type="ECO:0000313" key="3">
    <source>
        <dbReference type="EMBL" id="MBC8597046.1"/>
    </source>
</evidence>
<reference evidence="3" key="1">
    <citation type="submission" date="2020-08" db="EMBL/GenBank/DDBJ databases">
        <title>Genome public.</title>
        <authorList>
            <person name="Liu C."/>
            <person name="Sun Q."/>
        </authorList>
    </citation>
    <scope>NUCLEOTIDE SEQUENCE</scope>
    <source>
        <strain evidence="3">NSJ-50</strain>
    </source>
</reference>
<proteinExistence type="inferred from homology"/>
<dbReference type="Proteomes" id="UP000647416">
    <property type="component" value="Unassembled WGS sequence"/>
</dbReference>
<dbReference type="Pfam" id="PF13335">
    <property type="entry name" value="Mg_chelatase_C"/>
    <property type="match status" value="1"/>
</dbReference>
<dbReference type="InterPro" id="IPR027417">
    <property type="entry name" value="P-loop_NTPase"/>
</dbReference>
<dbReference type="NCBIfam" id="TIGR00368">
    <property type="entry name" value="YifB family Mg chelatase-like AAA ATPase"/>
    <property type="match status" value="1"/>
</dbReference>
<dbReference type="Pfam" id="PF01078">
    <property type="entry name" value="Mg_chelatase"/>
    <property type="match status" value="1"/>
</dbReference>
<evidence type="ECO:0000259" key="2">
    <source>
        <dbReference type="SMART" id="SM00382"/>
    </source>
</evidence>
<dbReference type="InterPro" id="IPR004482">
    <property type="entry name" value="Mg_chelat-rel"/>
</dbReference>
<evidence type="ECO:0000313" key="4">
    <source>
        <dbReference type="Proteomes" id="UP000647416"/>
    </source>
</evidence>
<dbReference type="RefSeq" id="WP_262432410.1">
    <property type="nucleotide sequence ID" value="NZ_JACRTE010000013.1"/>
</dbReference>
<dbReference type="GO" id="GO:0005524">
    <property type="term" value="F:ATP binding"/>
    <property type="evidence" value="ECO:0007669"/>
    <property type="project" value="InterPro"/>
</dbReference>